<reference evidence="1 2" key="1">
    <citation type="submission" date="2021-01" db="EMBL/GenBank/DDBJ databases">
        <title>Whole genome shotgun sequence of Microbispora amethystogenes NBRC 101907.</title>
        <authorList>
            <person name="Komaki H."/>
            <person name="Tamura T."/>
        </authorList>
    </citation>
    <scope>NUCLEOTIDE SEQUENCE [LARGE SCALE GENOMIC DNA]</scope>
    <source>
        <strain evidence="1 2">NBRC 101907</strain>
    </source>
</reference>
<dbReference type="EMBL" id="BOOB01000024">
    <property type="protein sequence ID" value="GIH33384.1"/>
    <property type="molecule type" value="Genomic_DNA"/>
</dbReference>
<accession>A0ABQ4FF60</accession>
<evidence type="ECO:0000313" key="2">
    <source>
        <dbReference type="Proteomes" id="UP000651728"/>
    </source>
</evidence>
<comment type="caution">
    <text evidence="1">The sequence shown here is derived from an EMBL/GenBank/DDBJ whole genome shotgun (WGS) entry which is preliminary data.</text>
</comment>
<organism evidence="1 2">
    <name type="scientific">Microbispora amethystogenes</name>
    <dbReference type="NCBI Taxonomy" id="1427754"/>
    <lineage>
        <taxon>Bacteria</taxon>
        <taxon>Bacillati</taxon>
        <taxon>Actinomycetota</taxon>
        <taxon>Actinomycetes</taxon>
        <taxon>Streptosporangiales</taxon>
        <taxon>Streptosporangiaceae</taxon>
        <taxon>Microbispora</taxon>
    </lineage>
</organism>
<keyword evidence="2" id="KW-1185">Reference proteome</keyword>
<dbReference type="RefSeq" id="WP_204286397.1">
    <property type="nucleotide sequence ID" value="NZ_BAABEJ010000013.1"/>
</dbReference>
<dbReference type="Proteomes" id="UP000651728">
    <property type="component" value="Unassembled WGS sequence"/>
</dbReference>
<proteinExistence type="predicted"/>
<protein>
    <submittedName>
        <fullName evidence="1">Uncharacterized protein</fullName>
    </submittedName>
</protein>
<evidence type="ECO:0000313" key="1">
    <source>
        <dbReference type="EMBL" id="GIH33384.1"/>
    </source>
</evidence>
<gene>
    <name evidence="1" type="ORF">Mam01_35480</name>
</gene>
<sequence>MSDFPEVITTKGSDRYHASEECPLWLAGRLGSESQGNRLHNVLRMPAAEARTRGWTPCPGCIGTGHM</sequence>
<name>A0ABQ4FF60_9ACTN</name>